<feature type="transmembrane region" description="Helical" evidence="6">
    <location>
        <begin position="207"/>
        <end position="232"/>
    </location>
</feature>
<dbReference type="PANTHER" id="PTHR10283">
    <property type="entry name" value="SOLUTE CARRIER FAMILY 13 MEMBER"/>
    <property type="match status" value="1"/>
</dbReference>
<evidence type="ECO:0000259" key="7">
    <source>
        <dbReference type="Pfam" id="PF03600"/>
    </source>
</evidence>
<dbReference type="InterPro" id="IPR004680">
    <property type="entry name" value="Cit_transptr-like_dom"/>
</dbReference>
<evidence type="ECO:0000256" key="2">
    <source>
        <dbReference type="ARBA" id="ARBA00022448"/>
    </source>
</evidence>
<evidence type="ECO:0000256" key="6">
    <source>
        <dbReference type="SAM" id="Phobius"/>
    </source>
</evidence>
<keyword evidence="2" id="KW-0813">Transport</keyword>
<evidence type="ECO:0000256" key="3">
    <source>
        <dbReference type="ARBA" id="ARBA00022692"/>
    </source>
</evidence>
<feature type="transmembrane region" description="Helical" evidence="6">
    <location>
        <begin position="288"/>
        <end position="310"/>
    </location>
</feature>
<evidence type="ECO:0000256" key="4">
    <source>
        <dbReference type="ARBA" id="ARBA00022989"/>
    </source>
</evidence>
<evidence type="ECO:0000313" key="8">
    <source>
        <dbReference type="EMBL" id="SHJ71128.1"/>
    </source>
</evidence>
<accession>A0A1M6LJ25</accession>
<feature type="transmembrane region" description="Helical" evidence="6">
    <location>
        <begin position="362"/>
        <end position="379"/>
    </location>
</feature>
<proteinExistence type="predicted"/>
<keyword evidence="9" id="KW-1185">Reference proteome</keyword>
<dbReference type="RefSeq" id="WP_073994635.1">
    <property type="nucleotide sequence ID" value="NZ_FQYT01000037.1"/>
</dbReference>
<keyword evidence="4 6" id="KW-1133">Transmembrane helix</keyword>
<dbReference type="STRING" id="1122934.SAMN02745691_02405"/>
<keyword evidence="5 6" id="KW-0472">Membrane</keyword>
<feature type="domain" description="Citrate transporter-like" evidence="7">
    <location>
        <begin position="45"/>
        <end position="404"/>
    </location>
</feature>
<dbReference type="GO" id="GO:0005886">
    <property type="term" value="C:plasma membrane"/>
    <property type="evidence" value="ECO:0007669"/>
    <property type="project" value="TreeGrafter"/>
</dbReference>
<feature type="transmembrane region" description="Helical" evidence="6">
    <location>
        <begin position="322"/>
        <end position="342"/>
    </location>
</feature>
<evidence type="ECO:0000256" key="5">
    <source>
        <dbReference type="ARBA" id="ARBA00023136"/>
    </source>
</evidence>
<feature type="transmembrane region" description="Helical" evidence="6">
    <location>
        <begin position="448"/>
        <end position="468"/>
    </location>
</feature>
<dbReference type="GO" id="GO:0022857">
    <property type="term" value="F:transmembrane transporter activity"/>
    <property type="evidence" value="ECO:0007669"/>
    <property type="project" value="TreeGrafter"/>
</dbReference>
<protein>
    <submittedName>
        <fullName evidence="8">Solute carrier family 13 (Sodium-dependent dicarboxylate transporter), member 2/3/5</fullName>
    </submittedName>
</protein>
<feature type="transmembrane region" description="Helical" evidence="6">
    <location>
        <begin position="119"/>
        <end position="152"/>
    </location>
</feature>
<feature type="transmembrane region" description="Helical" evidence="6">
    <location>
        <begin position="258"/>
        <end position="276"/>
    </location>
</feature>
<dbReference type="PANTHER" id="PTHR10283:SF125">
    <property type="entry name" value="MG(2+)_CITRATE COMPLEX SECONDARY TRANSPORTER"/>
    <property type="match status" value="1"/>
</dbReference>
<dbReference type="OrthoDB" id="5445144at2"/>
<dbReference type="Proteomes" id="UP000184342">
    <property type="component" value="Unassembled WGS sequence"/>
</dbReference>
<keyword evidence="3 6" id="KW-0812">Transmembrane</keyword>
<name>A0A1M6LJ25_9FIRM</name>
<feature type="transmembrane region" description="Helical" evidence="6">
    <location>
        <begin position="386"/>
        <end position="403"/>
    </location>
</feature>
<dbReference type="Pfam" id="PF03600">
    <property type="entry name" value="CitMHS"/>
    <property type="match status" value="1"/>
</dbReference>
<dbReference type="AlphaFoldDB" id="A0A1M6LJ25"/>
<organism evidence="8 9">
    <name type="scientific">Parasporobacterium paucivorans DSM 15970</name>
    <dbReference type="NCBI Taxonomy" id="1122934"/>
    <lineage>
        <taxon>Bacteria</taxon>
        <taxon>Bacillati</taxon>
        <taxon>Bacillota</taxon>
        <taxon>Clostridia</taxon>
        <taxon>Lachnospirales</taxon>
        <taxon>Lachnospiraceae</taxon>
        <taxon>Parasporobacterium</taxon>
    </lineage>
</organism>
<feature type="transmembrane region" description="Helical" evidence="6">
    <location>
        <begin position="164"/>
        <end position="187"/>
    </location>
</feature>
<feature type="transmembrane region" description="Helical" evidence="6">
    <location>
        <begin position="71"/>
        <end position="91"/>
    </location>
</feature>
<sequence>MKKYTHYIIALIIGLVLLFALPETNGLTNLGVRAIAVMVPILYLWLTTNTHWVAILSLALLILTQVSPPNVIWATSFGHFVVPTIICFMVLNECLRETGVIHKIAIWFITRPFVKGRPIMFLSMFMLSSTVIGQFMDNMSLAIIYIGIAAVLCEEMGYKKGDPFYTAMFIAVLWPNVVYSISSPIAHALPNILMGVIESQTGIVISYGQWLAVGLPFAAVMFVVMVLVMRLWNPDSEKFRNFDMATVKNPPLKKEGKIAAVVFILVILMIILPEVLKTALPGITGVIRSWGVVVPAIFAIAILSIINVQGKPIMDFPKCTKAIPLPAVLFAGIVSCFAPIISAESTGISAWMGNSLRPIFEGMPVLAVVIIMIICATIMTNFLSNTVTMVLFFNLGVALLATANYNMGAFGIIIGLAASMAACTPSAAVPSPLFFGPEHITMKNSLKWNTIFIVVSMIVIIVGVVPFANALL</sequence>
<comment type="subcellular location">
    <subcellularLocation>
        <location evidence="1">Membrane</location>
        <topology evidence="1">Multi-pass membrane protein</topology>
    </subcellularLocation>
</comment>
<gene>
    <name evidence="8" type="ORF">SAMN02745691_02405</name>
</gene>
<reference evidence="8 9" key="1">
    <citation type="submission" date="2016-11" db="EMBL/GenBank/DDBJ databases">
        <authorList>
            <person name="Jaros S."/>
            <person name="Januszkiewicz K."/>
            <person name="Wedrychowicz H."/>
        </authorList>
    </citation>
    <scope>NUCLEOTIDE SEQUENCE [LARGE SCALE GENOMIC DNA]</scope>
    <source>
        <strain evidence="8 9">DSM 15970</strain>
    </source>
</reference>
<evidence type="ECO:0000256" key="1">
    <source>
        <dbReference type="ARBA" id="ARBA00004141"/>
    </source>
</evidence>
<feature type="transmembrane region" description="Helical" evidence="6">
    <location>
        <begin position="42"/>
        <end position="64"/>
    </location>
</feature>
<dbReference type="EMBL" id="FQYT01000037">
    <property type="protein sequence ID" value="SHJ71128.1"/>
    <property type="molecule type" value="Genomic_DNA"/>
</dbReference>
<evidence type="ECO:0000313" key="9">
    <source>
        <dbReference type="Proteomes" id="UP000184342"/>
    </source>
</evidence>